<dbReference type="Gene3D" id="3.40.720.10">
    <property type="entry name" value="Alkaline Phosphatase, subunit A"/>
    <property type="match status" value="1"/>
</dbReference>
<comment type="similarity">
    <text evidence="2">Belongs to the sulfatase family.</text>
</comment>
<evidence type="ECO:0000256" key="3">
    <source>
        <dbReference type="ARBA" id="ARBA00022723"/>
    </source>
</evidence>
<dbReference type="PANTHER" id="PTHR42693:SF42">
    <property type="entry name" value="ARYLSULFATASE G"/>
    <property type="match status" value="1"/>
</dbReference>
<feature type="domain" description="Sulfatase N-terminal" evidence="7">
    <location>
        <begin position="32"/>
        <end position="345"/>
    </location>
</feature>
<dbReference type="Proteomes" id="UP000323930">
    <property type="component" value="Unassembled WGS sequence"/>
</dbReference>
<evidence type="ECO:0000313" key="8">
    <source>
        <dbReference type="EMBL" id="TYA74042.1"/>
    </source>
</evidence>
<keyword evidence="3" id="KW-0479">Metal-binding</keyword>
<organism evidence="8 9">
    <name type="scientific">Seonamhaeicola marinus</name>
    <dbReference type="NCBI Taxonomy" id="1912246"/>
    <lineage>
        <taxon>Bacteria</taxon>
        <taxon>Pseudomonadati</taxon>
        <taxon>Bacteroidota</taxon>
        <taxon>Flavobacteriia</taxon>
        <taxon>Flavobacteriales</taxon>
        <taxon>Flavobacteriaceae</taxon>
    </lineage>
</organism>
<dbReference type="InterPro" id="IPR000917">
    <property type="entry name" value="Sulfatase_N"/>
</dbReference>
<comment type="cofactor">
    <cofactor evidence="1">
        <name>Ca(2+)</name>
        <dbReference type="ChEBI" id="CHEBI:29108"/>
    </cofactor>
</comment>
<keyword evidence="4" id="KW-0732">Signal</keyword>
<keyword evidence="8" id="KW-0808">Transferase</keyword>
<keyword evidence="5 8" id="KW-0378">Hydrolase</keyword>
<dbReference type="GO" id="GO:0016740">
    <property type="term" value="F:transferase activity"/>
    <property type="evidence" value="ECO:0007669"/>
    <property type="project" value="UniProtKB-KW"/>
</dbReference>
<evidence type="ECO:0000256" key="1">
    <source>
        <dbReference type="ARBA" id="ARBA00001913"/>
    </source>
</evidence>
<dbReference type="EMBL" id="VSDQ01000679">
    <property type="protein sequence ID" value="TYA74042.1"/>
    <property type="molecule type" value="Genomic_DNA"/>
</dbReference>
<gene>
    <name evidence="8" type="ORF">FUA24_11895</name>
</gene>
<keyword evidence="9" id="KW-1185">Reference proteome</keyword>
<name>A0A5D0HX67_9FLAO</name>
<dbReference type="GO" id="GO:0046872">
    <property type="term" value="F:metal ion binding"/>
    <property type="evidence" value="ECO:0007669"/>
    <property type="project" value="UniProtKB-KW"/>
</dbReference>
<dbReference type="RefSeq" id="WP_148542551.1">
    <property type="nucleotide sequence ID" value="NZ_VSDQ01000679.1"/>
</dbReference>
<keyword evidence="6" id="KW-0106">Calcium</keyword>
<evidence type="ECO:0000256" key="6">
    <source>
        <dbReference type="ARBA" id="ARBA00022837"/>
    </source>
</evidence>
<reference evidence="8 9" key="1">
    <citation type="submission" date="2019-08" db="EMBL/GenBank/DDBJ databases">
        <title>Seonamhaeicola sediminis sp. nov., isolated from marine sediment.</title>
        <authorList>
            <person name="Cao W.R."/>
        </authorList>
    </citation>
    <scope>NUCLEOTIDE SEQUENCE [LARGE SCALE GENOMIC DNA]</scope>
    <source>
        <strain evidence="8 9">B011</strain>
    </source>
</reference>
<evidence type="ECO:0000259" key="7">
    <source>
        <dbReference type="Pfam" id="PF00884"/>
    </source>
</evidence>
<dbReference type="Pfam" id="PF00884">
    <property type="entry name" value="Sulfatase"/>
    <property type="match status" value="1"/>
</dbReference>
<dbReference type="GO" id="GO:0004065">
    <property type="term" value="F:arylsulfatase activity"/>
    <property type="evidence" value="ECO:0007669"/>
    <property type="project" value="TreeGrafter"/>
</dbReference>
<dbReference type="AlphaFoldDB" id="A0A5D0HX67"/>
<dbReference type="Gene3D" id="3.30.1120.10">
    <property type="match status" value="1"/>
</dbReference>
<dbReference type="SUPFAM" id="SSF53649">
    <property type="entry name" value="Alkaline phosphatase-like"/>
    <property type="match status" value="1"/>
</dbReference>
<evidence type="ECO:0000256" key="5">
    <source>
        <dbReference type="ARBA" id="ARBA00022801"/>
    </source>
</evidence>
<proteinExistence type="inferred from homology"/>
<sequence>MKTLKYILILFIVSSCKTETKKEIIETPVEKPNIVMLVGDDHGYPYFGFNGADYVQTPHMDELATSGTLFTNGYVPQAHCKPSLQTLMTGTLPIDYASSVERLIEEKSVPDSAKANFRFHAMKHFNTLPKILAKSGYKSFQGGKWWEFNYQNGGFDEGMTKGWTEEDKKKDDWFLKFMGGDGTELVRKTMQPVYDFIDKYPEAPKFIWFAPELPHYPLNAPDKYYNIYKDKDMTESAKRYYANCTWFDEGVGELVNYLKSKKQFDNTLFVYVNDNGWEQEPHQEFRHDSLRWHNGGDKGKLSVYDQSFRTPIIFSWKDKISSNSRSKALIHSADIPATILDYLDIEVPKDYFGKSYKALIEDNTKTDRDIIIGKVTQMRSEEDFMGKKIEAYWARTNEWFFQWNLTTKTIGLYDMNTDPQNNTNLAETHPDMIADFKAKIEDWKKERG</sequence>
<protein>
    <submittedName>
        <fullName evidence="8">Sulfatase-like hydrolase/transferase</fullName>
    </submittedName>
</protein>
<dbReference type="InterPro" id="IPR017850">
    <property type="entry name" value="Alkaline_phosphatase_core_sf"/>
</dbReference>
<evidence type="ECO:0000256" key="2">
    <source>
        <dbReference type="ARBA" id="ARBA00008779"/>
    </source>
</evidence>
<dbReference type="InterPro" id="IPR050738">
    <property type="entry name" value="Sulfatase"/>
</dbReference>
<dbReference type="OrthoDB" id="9803751at2"/>
<evidence type="ECO:0000313" key="9">
    <source>
        <dbReference type="Proteomes" id="UP000323930"/>
    </source>
</evidence>
<comment type="caution">
    <text evidence="8">The sequence shown here is derived from an EMBL/GenBank/DDBJ whole genome shotgun (WGS) entry which is preliminary data.</text>
</comment>
<dbReference type="PROSITE" id="PS51257">
    <property type="entry name" value="PROKAR_LIPOPROTEIN"/>
    <property type="match status" value="1"/>
</dbReference>
<dbReference type="PANTHER" id="PTHR42693">
    <property type="entry name" value="ARYLSULFATASE FAMILY MEMBER"/>
    <property type="match status" value="1"/>
</dbReference>
<accession>A0A5D0HX67</accession>
<evidence type="ECO:0000256" key="4">
    <source>
        <dbReference type="ARBA" id="ARBA00022729"/>
    </source>
</evidence>